<dbReference type="PANTHER" id="PTHR43792">
    <property type="entry name" value="GNAT FAMILY, PUTATIVE (AFU_ORTHOLOGUE AFUA_3G00765)-RELATED-RELATED"/>
    <property type="match status" value="1"/>
</dbReference>
<dbReference type="InterPro" id="IPR016181">
    <property type="entry name" value="Acyl_CoA_acyltransferase"/>
</dbReference>
<dbReference type="InterPro" id="IPR051531">
    <property type="entry name" value="N-acetyltransferase"/>
</dbReference>
<feature type="domain" description="N-acetyltransferase" evidence="1">
    <location>
        <begin position="169"/>
        <end position="312"/>
    </location>
</feature>
<dbReference type="SUPFAM" id="SSF55729">
    <property type="entry name" value="Acyl-CoA N-acyltransferases (Nat)"/>
    <property type="match status" value="2"/>
</dbReference>
<comment type="caution">
    <text evidence="2">The sequence shown here is derived from an EMBL/GenBank/DDBJ whole genome shotgun (WGS) entry which is preliminary data.</text>
</comment>
<dbReference type="AlphaFoldDB" id="A0A8J2V9H2"/>
<dbReference type="GO" id="GO:0016747">
    <property type="term" value="F:acyltransferase activity, transferring groups other than amino-acyl groups"/>
    <property type="evidence" value="ECO:0007669"/>
    <property type="project" value="InterPro"/>
</dbReference>
<dbReference type="PROSITE" id="PS51186">
    <property type="entry name" value="GNAT"/>
    <property type="match status" value="2"/>
</dbReference>
<proteinExistence type="predicted"/>
<dbReference type="Pfam" id="PF13302">
    <property type="entry name" value="Acetyltransf_3"/>
    <property type="match status" value="1"/>
</dbReference>
<evidence type="ECO:0000313" key="2">
    <source>
        <dbReference type="EMBL" id="GGD87881.1"/>
    </source>
</evidence>
<dbReference type="Proteomes" id="UP000652231">
    <property type="component" value="Unassembled WGS sequence"/>
</dbReference>
<reference evidence="2" key="2">
    <citation type="submission" date="2020-09" db="EMBL/GenBank/DDBJ databases">
        <authorList>
            <person name="Sun Q."/>
            <person name="Zhou Y."/>
        </authorList>
    </citation>
    <scope>NUCLEOTIDE SEQUENCE</scope>
    <source>
        <strain evidence="2">CGMCC 1.12924</strain>
    </source>
</reference>
<dbReference type="CDD" id="cd04301">
    <property type="entry name" value="NAT_SF"/>
    <property type="match status" value="1"/>
</dbReference>
<protein>
    <recommendedName>
        <fullName evidence="1">N-acetyltransferase domain-containing protein</fullName>
    </recommendedName>
</protein>
<evidence type="ECO:0000259" key="1">
    <source>
        <dbReference type="PROSITE" id="PS51186"/>
    </source>
</evidence>
<dbReference type="EMBL" id="BMGK01000003">
    <property type="protein sequence ID" value="GGD87881.1"/>
    <property type="molecule type" value="Genomic_DNA"/>
</dbReference>
<dbReference type="InterPro" id="IPR000182">
    <property type="entry name" value="GNAT_dom"/>
</dbReference>
<feature type="domain" description="N-acetyltransferase" evidence="1">
    <location>
        <begin position="10"/>
        <end position="165"/>
    </location>
</feature>
<evidence type="ECO:0000313" key="3">
    <source>
        <dbReference type="Proteomes" id="UP000652231"/>
    </source>
</evidence>
<dbReference type="PANTHER" id="PTHR43792:SF1">
    <property type="entry name" value="N-ACETYLTRANSFERASE DOMAIN-CONTAINING PROTEIN"/>
    <property type="match status" value="1"/>
</dbReference>
<organism evidence="2 3">
    <name type="scientific">Planktosalinus lacus</name>
    <dbReference type="NCBI Taxonomy" id="1526573"/>
    <lineage>
        <taxon>Bacteria</taxon>
        <taxon>Pseudomonadati</taxon>
        <taxon>Bacteroidota</taxon>
        <taxon>Flavobacteriia</taxon>
        <taxon>Flavobacteriales</taxon>
        <taxon>Flavobacteriaceae</taxon>
        <taxon>Planktosalinus</taxon>
    </lineage>
</organism>
<name>A0A8J2V9H2_9FLAO</name>
<dbReference type="Gene3D" id="3.40.630.30">
    <property type="match status" value="2"/>
</dbReference>
<keyword evidence="3" id="KW-1185">Reference proteome</keyword>
<reference evidence="2" key="1">
    <citation type="journal article" date="2014" name="Int. J. Syst. Evol. Microbiol.">
        <title>Complete genome sequence of Corynebacterium casei LMG S-19264T (=DSM 44701T), isolated from a smear-ripened cheese.</title>
        <authorList>
            <consortium name="US DOE Joint Genome Institute (JGI-PGF)"/>
            <person name="Walter F."/>
            <person name="Albersmeier A."/>
            <person name="Kalinowski J."/>
            <person name="Ruckert C."/>
        </authorList>
    </citation>
    <scope>NUCLEOTIDE SEQUENCE</scope>
    <source>
        <strain evidence="2">CGMCC 1.12924</strain>
    </source>
</reference>
<sequence>MKIILETKRTYLREFLLEDAKDFYEMNYDPEVIKYTGDPPFSSIDEAVDFIKNYNTYSIYGYGRWAVCDKITNEFLGFCGLKFHPKENLVEVGYRLKRKFWGKGFATETTKDVIQFGFKNFNFNAVYGFVDPLNKASCNVLLKCGMNYLFKANHDGDLVLFYRVLHPDIKIKKISAEKTIPIRQAVLRQGKPISSCVFKGDELKSTVHFGLFSKGKLVAVATFNDNLHLGFKGSQIQLRGMAVLDQYKTKGYGRLLLEIGEQLATQKKVTILWFNARIAAIPFYEKFGYKIIGDSFEIPDVGTHFVMYKEMNQETPN</sequence>
<gene>
    <name evidence="2" type="ORF">GCM10011312_09860</name>
</gene>
<dbReference type="Pfam" id="PF00583">
    <property type="entry name" value="Acetyltransf_1"/>
    <property type="match status" value="1"/>
</dbReference>
<accession>A0A8J2V9H2</accession>